<evidence type="ECO:0000259" key="19">
    <source>
        <dbReference type="PROSITE" id="PS50873"/>
    </source>
</evidence>
<feature type="binding site" evidence="14">
    <location>
        <position position="152"/>
    </location>
    <ligand>
        <name>substrate</name>
    </ligand>
</feature>
<dbReference type="PANTHER" id="PTHR31235">
    <property type="entry name" value="PEROXIDASE 25-RELATED"/>
    <property type="match status" value="1"/>
</dbReference>
<dbReference type="AlphaFoldDB" id="A0A7I8J0H2"/>
<evidence type="ECO:0000256" key="11">
    <source>
        <dbReference type="ARBA" id="ARBA00023180"/>
    </source>
</evidence>
<feature type="disulfide bond" evidence="17">
    <location>
        <begin position="68"/>
        <end position="73"/>
    </location>
</feature>
<dbReference type="PRINTS" id="PR00461">
    <property type="entry name" value="PLPEROXIDASE"/>
</dbReference>
<evidence type="ECO:0000256" key="8">
    <source>
        <dbReference type="ARBA" id="ARBA00023002"/>
    </source>
</evidence>
<protein>
    <recommendedName>
        <fullName evidence="3 18">Peroxidase</fullName>
        <ecNumber evidence="3 18">1.11.1.7</ecNumber>
    </recommendedName>
</protein>
<dbReference type="PROSITE" id="PS50873">
    <property type="entry name" value="PEROXIDASE_4"/>
    <property type="match status" value="1"/>
</dbReference>
<name>A0A7I8J0H2_SPIIN</name>
<feature type="binding site" evidence="15">
    <location>
        <position position="240"/>
    </location>
    <ligand>
        <name>Ca(2+)</name>
        <dbReference type="ChEBI" id="CHEBI:29108"/>
        <label>2</label>
    </ligand>
</feature>
<dbReference type="Gene3D" id="1.10.420.10">
    <property type="entry name" value="Peroxidase, domain 2"/>
    <property type="match status" value="1"/>
</dbReference>
<organism evidence="20">
    <name type="scientific">Spirodela intermedia</name>
    <name type="common">Intermediate duckweed</name>
    <dbReference type="NCBI Taxonomy" id="51605"/>
    <lineage>
        <taxon>Eukaryota</taxon>
        <taxon>Viridiplantae</taxon>
        <taxon>Streptophyta</taxon>
        <taxon>Embryophyta</taxon>
        <taxon>Tracheophyta</taxon>
        <taxon>Spermatophyta</taxon>
        <taxon>Magnoliopsida</taxon>
        <taxon>Liliopsida</taxon>
        <taxon>Araceae</taxon>
        <taxon>Lemnoideae</taxon>
        <taxon>Spirodela</taxon>
    </lineage>
</organism>
<comment type="function">
    <text evidence="18">Removal of H(2)O(2), oxidation of toxic reductants, biosynthesis and degradation of lignin, suberization, auxin catabolism, response to environmental stresses such as wounding, pathogen attack and oxidative stress.</text>
</comment>
<dbReference type="GO" id="GO:0020037">
    <property type="term" value="F:heme binding"/>
    <property type="evidence" value="ECO:0007669"/>
    <property type="project" value="UniProtKB-UniRule"/>
</dbReference>
<dbReference type="PRINTS" id="PR00458">
    <property type="entry name" value="PEROXIDASE"/>
</dbReference>
<accession>A0A7I8J0H2</accession>
<dbReference type="EMBL" id="CACRZD030000007">
    <property type="protein sequence ID" value="CAA6663627.1"/>
    <property type="molecule type" value="Genomic_DNA"/>
</dbReference>
<evidence type="ECO:0000256" key="2">
    <source>
        <dbReference type="ARBA" id="ARBA00006873"/>
    </source>
</evidence>
<feature type="site" description="Transition state stabilizer" evidence="16">
    <location>
        <position position="62"/>
    </location>
</feature>
<dbReference type="GO" id="GO:0006979">
    <property type="term" value="P:response to oxidative stress"/>
    <property type="evidence" value="ECO:0007669"/>
    <property type="project" value="UniProtKB-UniRule"/>
</dbReference>
<keyword evidence="6 15" id="KW-0479">Metal-binding</keyword>
<dbReference type="GO" id="GO:0005576">
    <property type="term" value="C:extracellular region"/>
    <property type="evidence" value="ECO:0007669"/>
    <property type="project" value="UniProtKB-SubCell"/>
</dbReference>
<feature type="binding site" evidence="15">
    <location>
        <position position="67"/>
    </location>
    <ligand>
        <name>Ca(2+)</name>
        <dbReference type="ChEBI" id="CHEBI:29108"/>
        <label>1</label>
    </ligand>
</feature>
<dbReference type="PROSITE" id="PS00436">
    <property type="entry name" value="PEROXIDASE_2"/>
    <property type="match status" value="1"/>
</dbReference>
<feature type="binding site" evidence="15">
    <location>
        <position position="245"/>
    </location>
    <ligand>
        <name>Ca(2+)</name>
        <dbReference type="ChEBI" id="CHEBI:29108"/>
        <label>2</label>
    </ligand>
</feature>
<evidence type="ECO:0000256" key="3">
    <source>
        <dbReference type="ARBA" id="ARBA00012313"/>
    </source>
</evidence>
<dbReference type="InterPro" id="IPR010255">
    <property type="entry name" value="Haem_peroxidase_sf"/>
</dbReference>
<keyword evidence="4 18" id="KW-0575">Peroxidase</keyword>
<feature type="binding site" description="axial binding residue" evidence="15">
    <location>
        <position position="182"/>
    </location>
    <ligand>
        <name>heme b</name>
        <dbReference type="ChEBI" id="CHEBI:60344"/>
    </ligand>
    <ligandPart>
        <name>Fe</name>
        <dbReference type="ChEBI" id="CHEBI:18248"/>
    </ligandPart>
</feature>
<evidence type="ECO:0000256" key="5">
    <source>
        <dbReference type="ARBA" id="ARBA00022617"/>
    </source>
</evidence>
<proteinExistence type="inferred from homology"/>
<dbReference type="GO" id="GO:0140825">
    <property type="term" value="F:lactoperoxidase activity"/>
    <property type="evidence" value="ECO:0007669"/>
    <property type="project" value="UniProtKB-EC"/>
</dbReference>
<feature type="binding site" evidence="15">
    <location>
        <position position="70"/>
    </location>
    <ligand>
        <name>Ca(2+)</name>
        <dbReference type="ChEBI" id="CHEBI:29108"/>
        <label>1</label>
    </ligand>
</feature>
<dbReference type="SUPFAM" id="SSF48113">
    <property type="entry name" value="Heme-dependent peroxidases"/>
    <property type="match status" value="1"/>
</dbReference>
<feature type="binding site" evidence="15">
    <location>
        <position position="237"/>
    </location>
    <ligand>
        <name>Ca(2+)</name>
        <dbReference type="ChEBI" id="CHEBI:29108"/>
        <label>2</label>
    </ligand>
</feature>
<evidence type="ECO:0000256" key="1">
    <source>
        <dbReference type="ARBA" id="ARBA00000189"/>
    </source>
</evidence>
<keyword evidence="18" id="KW-0732">Signal</keyword>
<reference evidence="20 21" key="1">
    <citation type="submission" date="2019-12" db="EMBL/GenBank/DDBJ databases">
        <authorList>
            <person name="Scholz U."/>
            <person name="Mascher M."/>
            <person name="Fiebig A."/>
        </authorList>
    </citation>
    <scope>NUCLEOTIDE SEQUENCE</scope>
</reference>
<feature type="chain" id="PRO_5029940491" description="Peroxidase" evidence="18">
    <location>
        <begin position="24"/>
        <end position="319"/>
    </location>
</feature>
<keyword evidence="10 17" id="KW-1015">Disulfide bond</keyword>
<gene>
    <name evidence="20" type="ORF">SI7747_07010012</name>
</gene>
<dbReference type="Gene3D" id="1.10.520.10">
    <property type="match status" value="1"/>
</dbReference>
<feature type="disulfide bond" evidence="17">
    <location>
        <begin position="189"/>
        <end position="221"/>
    </location>
</feature>
<keyword evidence="8 18" id="KW-0560">Oxidoreductase</keyword>
<evidence type="ECO:0000256" key="15">
    <source>
        <dbReference type="PIRSR" id="PIRSR600823-3"/>
    </source>
</evidence>
<evidence type="ECO:0000256" key="16">
    <source>
        <dbReference type="PIRSR" id="PIRSR600823-4"/>
    </source>
</evidence>
<evidence type="ECO:0000313" key="21">
    <source>
        <dbReference type="Proteomes" id="UP001189122"/>
    </source>
</evidence>
<dbReference type="CDD" id="cd00693">
    <property type="entry name" value="secretory_peroxidase"/>
    <property type="match status" value="1"/>
</dbReference>
<feature type="binding site" evidence="15">
    <location>
        <position position="76"/>
    </location>
    <ligand>
        <name>Ca(2+)</name>
        <dbReference type="ChEBI" id="CHEBI:29108"/>
        <label>1</label>
    </ligand>
</feature>
<evidence type="ECO:0000256" key="14">
    <source>
        <dbReference type="PIRSR" id="PIRSR600823-2"/>
    </source>
</evidence>
<dbReference type="InterPro" id="IPR000823">
    <property type="entry name" value="Peroxidase_pln"/>
</dbReference>
<feature type="binding site" evidence="15">
    <location>
        <position position="72"/>
    </location>
    <ligand>
        <name>Ca(2+)</name>
        <dbReference type="ChEBI" id="CHEBI:29108"/>
        <label>1</label>
    </ligand>
</feature>
<comment type="similarity">
    <text evidence="2">Belongs to the peroxidase family. Ascorbate peroxidase subfamily.</text>
</comment>
<feature type="disulfide bond" evidence="17">
    <location>
        <begin position="110"/>
        <end position="313"/>
    </location>
</feature>
<keyword evidence="7 15" id="KW-0106">Calcium</keyword>
<comment type="cofactor">
    <cofactor evidence="15 18">
        <name>heme b</name>
        <dbReference type="ChEBI" id="CHEBI:60344"/>
    </cofactor>
    <text evidence="15 18">Binds 1 heme b (iron(II)-protoporphyrin IX) group per subunit.</text>
</comment>
<dbReference type="GO" id="GO:0042744">
    <property type="term" value="P:hydrogen peroxide catabolic process"/>
    <property type="evidence" value="ECO:0007669"/>
    <property type="project" value="UniProtKB-KW"/>
</dbReference>
<dbReference type="FunFam" id="1.10.420.10:FF:000006">
    <property type="entry name" value="Peroxidase"/>
    <property type="match status" value="1"/>
</dbReference>
<evidence type="ECO:0000256" key="12">
    <source>
        <dbReference type="ARBA" id="ARBA00023324"/>
    </source>
</evidence>
<dbReference type="InterPro" id="IPR019793">
    <property type="entry name" value="Peroxidases_heam-ligand_BS"/>
</dbReference>
<evidence type="ECO:0000256" key="4">
    <source>
        <dbReference type="ARBA" id="ARBA00022559"/>
    </source>
</evidence>
<keyword evidence="5 18" id="KW-0349">Heme</keyword>
<evidence type="ECO:0000256" key="7">
    <source>
        <dbReference type="ARBA" id="ARBA00022837"/>
    </source>
</evidence>
<feature type="active site" description="Proton acceptor" evidence="13">
    <location>
        <position position="66"/>
    </location>
</feature>
<dbReference type="EMBL" id="LR743594">
    <property type="protein sequence ID" value="CAA2624129.1"/>
    <property type="molecule type" value="Genomic_DNA"/>
</dbReference>
<comment type="subcellular location">
    <subcellularLocation>
        <location evidence="18">Secreted</location>
    </subcellularLocation>
</comment>
<keyword evidence="12 18" id="KW-0376">Hydrogen peroxide</keyword>
<evidence type="ECO:0000313" key="20">
    <source>
        <dbReference type="EMBL" id="CAA2624129.1"/>
    </source>
</evidence>
<dbReference type="InterPro" id="IPR002016">
    <property type="entry name" value="Haem_peroxidase"/>
</dbReference>
<dbReference type="Pfam" id="PF00141">
    <property type="entry name" value="peroxidase"/>
    <property type="match status" value="1"/>
</dbReference>
<evidence type="ECO:0000256" key="9">
    <source>
        <dbReference type="ARBA" id="ARBA00023004"/>
    </source>
</evidence>
<comment type="similarity">
    <text evidence="18">Belongs to the peroxidase family. Classical plant (class III) peroxidase subfamily.</text>
</comment>
<evidence type="ECO:0000256" key="13">
    <source>
        <dbReference type="PIRSR" id="PIRSR600823-1"/>
    </source>
</evidence>
<evidence type="ECO:0000256" key="17">
    <source>
        <dbReference type="PIRSR" id="PIRSR600823-5"/>
    </source>
</evidence>
<keyword evidence="9 15" id="KW-0408">Iron</keyword>
<dbReference type="Proteomes" id="UP001189122">
    <property type="component" value="Unassembled WGS sequence"/>
</dbReference>
<evidence type="ECO:0000256" key="10">
    <source>
        <dbReference type="ARBA" id="ARBA00023157"/>
    </source>
</evidence>
<keyword evidence="21" id="KW-1185">Reference proteome</keyword>
<keyword evidence="11" id="KW-0325">Glycoprotein</keyword>
<dbReference type="EC" id="1.11.1.7" evidence="3 18"/>
<evidence type="ECO:0000256" key="6">
    <source>
        <dbReference type="ARBA" id="ARBA00022723"/>
    </source>
</evidence>
<dbReference type="InterPro" id="IPR019794">
    <property type="entry name" value="Peroxidases_AS"/>
</dbReference>
<feature type="domain" description="Plant heme peroxidase family profile" evidence="19">
    <location>
        <begin position="25"/>
        <end position="317"/>
    </location>
</feature>
<evidence type="ECO:0000256" key="18">
    <source>
        <dbReference type="RuleBase" id="RU362060"/>
    </source>
</evidence>
<dbReference type="InterPro" id="IPR033905">
    <property type="entry name" value="Secretory_peroxidase"/>
</dbReference>
<keyword evidence="18" id="KW-0964">Secreted</keyword>
<dbReference type="PROSITE" id="PS00435">
    <property type="entry name" value="PEROXIDASE_1"/>
    <property type="match status" value="1"/>
</dbReference>
<comment type="cofactor">
    <cofactor evidence="15 18">
        <name>Ca(2+)</name>
        <dbReference type="ChEBI" id="CHEBI:29108"/>
    </cofactor>
    <text evidence="15 18">Binds 2 calcium ions per subunit.</text>
</comment>
<comment type="catalytic activity">
    <reaction evidence="1 18">
        <text>2 a phenolic donor + H2O2 = 2 a phenolic radical donor + 2 H2O</text>
        <dbReference type="Rhea" id="RHEA:56136"/>
        <dbReference type="ChEBI" id="CHEBI:15377"/>
        <dbReference type="ChEBI" id="CHEBI:16240"/>
        <dbReference type="ChEBI" id="CHEBI:139520"/>
        <dbReference type="ChEBI" id="CHEBI:139521"/>
        <dbReference type="EC" id="1.11.1.7"/>
    </reaction>
</comment>
<dbReference type="GO" id="GO:0046872">
    <property type="term" value="F:metal ion binding"/>
    <property type="evidence" value="ECO:0007669"/>
    <property type="project" value="UniProtKB-UniRule"/>
</dbReference>
<feature type="disulfide bond" evidence="17">
    <location>
        <begin position="35"/>
        <end position="104"/>
    </location>
</feature>
<feature type="signal peptide" evidence="18">
    <location>
        <begin position="1"/>
        <end position="23"/>
    </location>
</feature>
<feature type="binding site" evidence="15">
    <location>
        <position position="74"/>
    </location>
    <ligand>
        <name>Ca(2+)</name>
        <dbReference type="ChEBI" id="CHEBI:29108"/>
        <label>1</label>
    </ligand>
</feature>
<sequence length="319" mass="35196">METIRVCLALVLSLYLLVPSASASSLKVGFYKRTCPEAETIVRNVVGRAVGNNPGIAAGVIRMHFHDCFVRGCDGSVLLDSTPENPLRGFEVIEEAKAVLESHCPNTVSCADVLAFAARDAAYFTGGFFYELPGGRRDGRVSLESEVQSNLPPPSFNAEQLKENFARKGLSVDEMVTLSGAHSIGVSHCSSFNSRLYGFNSTHQQDPSMDPDLAAFLKSRCPRPRANNQRDPTVPLDLATPYHLDIQYYRNLKKGRGLLTSDQTLWSSSRTAKLVAANTKNPHRWQEKYAAAMVHMGSIDVLTGRKGEIRRRCRVVNRH</sequence>